<dbReference type="KEGG" id="goy:GLS_c04710"/>
<dbReference type="PANTHER" id="PTHR12126">
    <property type="entry name" value="NADH-UBIQUINONE OXIDOREDUCTASE 39 KDA SUBUNIT-RELATED"/>
    <property type="match status" value="1"/>
</dbReference>
<dbReference type="GeneID" id="56904717"/>
<evidence type="ECO:0000313" key="3">
    <source>
        <dbReference type="Proteomes" id="UP000031656"/>
    </source>
</evidence>
<sequence>MTTGNIPDPSSPAKGPVCIIGASGRSGSALCRALLAEGQKIIAVVRSQSNLAPDIAEACQAVRIADLTDSATLALAFEDAAVVVNTAHARHLPAILAATKAPIVALGSTRKFTRWPDDHGRGVLAGEAALKADGRPSIILHPTMIYGAQGEDNVQRLAKLLERLPVIPLPGGGRALVQPIDQRDVTRCLVSAIHLIQNGDVTGPESIVIAGPTAVAYRTFVRMVLYFAGLGGRPIVSLPGWMLMALSHLTRHIRRLPQIAPEEIRRLLEDKNFDVGPMEQRLGVTPVPLANGLHHLFGNRTHHQQEP</sequence>
<dbReference type="InterPro" id="IPR036291">
    <property type="entry name" value="NAD(P)-bd_dom_sf"/>
</dbReference>
<gene>
    <name evidence="2" type="ORF">GLS_c04710</name>
</gene>
<dbReference type="Proteomes" id="UP000031656">
    <property type="component" value="Chromosome"/>
</dbReference>
<name>A0A067Z1X5_GLUOY</name>
<reference evidence="2 3" key="1">
    <citation type="journal article" date="2015" name="Appl. Microbiol. Biotechnol.">
        <title>The consequence of an additional NADH dehydrogenase paralog on the growth of Gluconobacter oxydans DSM3504.</title>
        <authorList>
            <person name="Kostner D."/>
            <person name="Luchterhand B."/>
            <person name="Junker A."/>
            <person name="Volland S."/>
            <person name="Daniel R."/>
            <person name="Buchs J."/>
            <person name="Liebl W."/>
            <person name="Ehrenreich A."/>
        </authorList>
    </citation>
    <scope>NUCLEOTIDE SEQUENCE [LARGE SCALE GENOMIC DNA]</scope>
    <source>
        <strain evidence="2">DSM 3504</strain>
    </source>
</reference>
<dbReference type="EMBL" id="CP004373">
    <property type="protein sequence ID" value="AHK70388.1"/>
    <property type="molecule type" value="Genomic_DNA"/>
</dbReference>
<dbReference type="InterPro" id="IPR051207">
    <property type="entry name" value="ComplexI_NDUFA9_subunit"/>
</dbReference>
<protein>
    <submittedName>
        <fullName evidence="2">Putative alcohol dehydrogenase</fullName>
    </submittedName>
</protein>
<dbReference type="AlphaFoldDB" id="A0A067Z1X5"/>
<dbReference type="InterPro" id="IPR016040">
    <property type="entry name" value="NAD(P)-bd_dom"/>
</dbReference>
<dbReference type="Gene3D" id="3.40.50.720">
    <property type="entry name" value="NAD(P)-binding Rossmann-like Domain"/>
    <property type="match status" value="1"/>
</dbReference>
<dbReference type="SUPFAM" id="SSF51735">
    <property type="entry name" value="NAD(P)-binding Rossmann-fold domains"/>
    <property type="match status" value="1"/>
</dbReference>
<accession>A0A067Z1X5</accession>
<dbReference type="HOGENOM" id="CLU_007383_6_5_5"/>
<dbReference type="PANTHER" id="PTHR12126:SF11">
    <property type="entry name" value="NADH DEHYDROGENASE [UBIQUINONE] 1 ALPHA SUBCOMPLEX SUBUNIT 9, MITOCHONDRIAL"/>
    <property type="match status" value="1"/>
</dbReference>
<proteinExistence type="predicted"/>
<evidence type="ECO:0000259" key="1">
    <source>
        <dbReference type="Pfam" id="PF13460"/>
    </source>
</evidence>
<dbReference type="Pfam" id="PF13460">
    <property type="entry name" value="NAD_binding_10"/>
    <property type="match status" value="1"/>
</dbReference>
<evidence type="ECO:0000313" key="2">
    <source>
        <dbReference type="EMBL" id="AHK70388.1"/>
    </source>
</evidence>
<dbReference type="RefSeq" id="WP_052327422.1">
    <property type="nucleotide sequence ID" value="NZ_CP004373.1"/>
</dbReference>
<organism evidence="2 3">
    <name type="scientific">Gluconobacter oxydans DSM 3504</name>
    <dbReference type="NCBI Taxonomy" id="1288313"/>
    <lineage>
        <taxon>Bacteria</taxon>
        <taxon>Pseudomonadati</taxon>
        <taxon>Pseudomonadota</taxon>
        <taxon>Alphaproteobacteria</taxon>
        <taxon>Acetobacterales</taxon>
        <taxon>Acetobacteraceae</taxon>
        <taxon>Gluconobacter</taxon>
    </lineage>
</organism>
<feature type="domain" description="NAD(P)-binding" evidence="1">
    <location>
        <begin position="21"/>
        <end position="91"/>
    </location>
</feature>
<dbReference type="GO" id="GO:0044877">
    <property type="term" value="F:protein-containing complex binding"/>
    <property type="evidence" value="ECO:0007669"/>
    <property type="project" value="TreeGrafter"/>
</dbReference>